<protein>
    <recommendedName>
        <fullName evidence="3">Helix-turn-helix domain-containing protein</fullName>
    </recommendedName>
</protein>
<name>A0ABU2UAC2_9ACTN</name>
<dbReference type="Proteomes" id="UP001183809">
    <property type="component" value="Unassembled WGS sequence"/>
</dbReference>
<organism evidence="1 2">
    <name type="scientific">Streptomyces gibsoniae</name>
    <dbReference type="NCBI Taxonomy" id="3075529"/>
    <lineage>
        <taxon>Bacteria</taxon>
        <taxon>Bacillati</taxon>
        <taxon>Actinomycetota</taxon>
        <taxon>Actinomycetes</taxon>
        <taxon>Kitasatosporales</taxon>
        <taxon>Streptomycetaceae</taxon>
        <taxon>Streptomyces</taxon>
    </lineage>
</organism>
<reference evidence="2" key="1">
    <citation type="submission" date="2023-07" db="EMBL/GenBank/DDBJ databases">
        <title>30 novel species of actinomycetes from the DSMZ collection.</title>
        <authorList>
            <person name="Nouioui I."/>
        </authorList>
    </citation>
    <scope>NUCLEOTIDE SEQUENCE [LARGE SCALE GENOMIC DNA]</scope>
    <source>
        <strain evidence="2">DSM 41699</strain>
    </source>
</reference>
<dbReference type="RefSeq" id="WP_311701602.1">
    <property type="nucleotide sequence ID" value="NZ_JAVREY010000183.1"/>
</dbReference>
<sequence length="138" mass="14190">MLLPVTVLLRRADAAVVIGAALVAKAAGAGHRRIAACLGLPDETVRGWLRRFGARAGAVREMFTVLLVDAAPSDPLLPDPRGSRFADAVAAVLAAVGAITVRWPGVVVLSPWQAASALSGGLLLAPGWPRSSINASRP</sequence>
<evidence type="ECO:0000313" key="1">
    <source>
        <dbReference type="EMBL" id="MDT0470162.1"/>
    </source>
</evidence>
<evidence type="ECO:0008006" key="3">
    <source>
        <dbReference type="Google" id="ProtNLM"/>
    </source>
</evidence>
<dbReference type="EMBL" id="JAVREY010000183">
    <property type="protein sequence ID" value="MDT0470162.1"/>
    <property type="molecule type" value="Genomic_DNA"/>
</dbReference>
<keyword evidence="2" id="KW-1185">Reference proteome</keyword>
<accession>A0ABU2UAC2</accession>
<evidence type="ECO:0000313" key="2">
    <source>
        <dbReference type="Proteomes" id="UP001183809"/>
    </source>
</evidence>
<gene>
    <name evidence="1" type="ORF">RM764_45935</name>
</gene>
<comment type="caution">
    <text evidence="1">The sequence shown here is derived from an EMBL/GenBank/DDBJ whole genome shotgun (WGS) entry which is preliminary data.</text>
</comment>
<proteinExistence type="predicted"/>